<evidence type="ECO:0000313" key="4">
    <source>
        <dbReference type="EMBL" id="SEH14077.1"/>
    </source>
</evidence>
<protein>
    <submittedName>
        <fullName evidence="4">Trk system potassium uptake protein TrkA</fullName>
    </submittedName>
</protein>
<dbReference type="PROSITE" id="PS51201">
    <property type="entry name" value="RCK_N"/>
    <property type="match status" value="1"/>
</dbReference>
<proteinExistence type="predicted"/>
<dbReference type="InterPro" id="IPR036291">
    <property type="entry name" value="NAD(P)-bd_dom_sf"/>
</dbReference>
<gene>
    <name evidence="4" type="ORF">SAMN02745716_1488</name>
</gene>
<dbReference type="EMBL" id="FNWJ01000002">
    <property type="protein sequence ID" value="SEH14077.1"/>
    <property type="molecule type" value="Genomic_DNA"/>
</dbReference>
<keyword evidence="1" id="KW-0633">Potassium transport</keyword>
<dbReference type="GO" id="GO:0005886">
    <property type="term" value="C:plasma membrane"/>
    <property type="evidence" value="ECO:0007669"/>
    <property type="project" value="InterPro"/>
</dbReference>
<dbReference type="Gene3D" id="3.40.50.720">
    <property type="entry name" value="NAD(P)-binding Rossmann-like Domain"/>
    <property type="match status" value="1"/>
</dbReference>
<feature type="domain" description="RCK N-terminal" evidence="3">
    <location>
        <begin position="1"/>
        <end position="130"/>
    </location>
</feature>
<reference evidence="5" key="1">
    <citation type="submission" date="2016-10" db="EMBL/GenBank/DDBJ databases">
        <authorList>
            <person name="Varghese N."/>
            <person name="Submissions S."/>
        </authorList>
    </citation>
    <scope>NUCLEOTIDE SEQUENCE [LARGE SCALE GENOMIC DNA]</scope>
    <source>
        <strain evidence="5">ATCC 35263</strain>
    </source>
</reference>
<evidence type="ECO:0000256" key="1">
    <source>
        <dbReference type="ARBA" id="ARBA00022538"/>
    </source>
</evidence>
<sequence>MFVLVVGAGRVGSAVAKLLLEEGHEVSVLDEDPEAIQLLNQGSELSWEERGGRFTVGTALEIDALIEAGIEQADAFVASTDGDNTNLVVAQIARRRFNIERMVVRVLDPHRAKWYSEQGLQTVCPTQTAIELMHAAVQGQIRFEGVSG</sequence>
<dbReference type="Proteomes" id="UP000222056">
    <property type="component" value="Unassembled WGS sequence"/>
</dbReference>
<dbReference type="InterPro" id="IPR050721">
    <property type="entry name" value="Trk_Ktr_HKT_K-transport"/>
</dbReference>
<dbReference type="PANTHER" id="PTHR43833">
    <property type="entry name" value="POTASSIUM CHANNEL PROTEIN 2-RELATED-RELATED"/>
    <property type="match status" value="1"/>
</dbReference>
<keyword evidence="2" id="KW-0630">Potassium</keyword>
<dbReference type="PANTHER" id="PTHR43833:SF8">
    <property type="entry name" value="TRK SYSTEM POTASSIUM UPTAKE PROTEIN TRKA"/>
    <property type="match status" value="1"/>
</dbReference>
<evidence type="ECO:0000313" key="5">
    <source>
        <dbReference type="Proteomes" id="UP000222056"/>
    </source>
</evidence>
<evidence type="ECO:0000256" key="2">
    <source>
        <dbReference type="ARBA" id="ARBA00022958"/>
    </source>
</evidence>
<evidence type="ECO:0000259" key="3">
    <source>
        <dbReference type="PROSITE" id="PS51201"/>
    </source>
</evidence>
<dbReference type="OrthoDB" id="3208998at2"/>
<dbReference type="SUPFAM" id="SSF51735">
    <property type="entry name" value="NAD(P)-binding Rossmann-fold domains"/>
    <property type="match status" value="1"/>
</dbReference>
<accession>A0A1H6FTD9</accession>
<name>A0A1H6FTD9_THEAL</name>
<dbReference type="AlphaFoldDB" id="A0A1H6FTD9"/>
<keyword evidence="5" id="KW-1185">Reference proteome</keyword>
<dbReference type="InterPro" id="IPR006036">
    <property type="entry name" value="K_uptake_TrkA"/>
</dbReference>
<dbReference type="Pfam" id="PF02254">
    <property type="entry name" value="TrkA_N"/>
    <property type="match status" value="1"/>
</dbReference>
<dbReference type="GO" id="GO:0015079">
    <property type="term" value="F:potassium ion transmembrane transporter activity"/>
    <property type="evidence" value="ECO:0007669"/>
    <property type="project" value="InterPro"/>
</dbReference>
<dbReference type="STRING" id="29539.SAMN02745716_1488"/>
<dbReference type="PRINTS" id="PR00335">
    <property type="entry name" value="KUPTAKETRKA"/>
</dbReference>
<dbReference type="InterPro" id="IPR003148">
    <property type="entry name" value="RCK_N"/>
</dbReference>
<keyword evidence="1" id="KW-0406">Ion transport</keyword>
<keyword evidence="1" id="KW-0813">Transport</keyword>
<organism evidence="4 5">
    <name type="scientific">Thermoleophilum album</name>
    <dbReference type="NCBI Taxonomy" id="29539"/>
    <lineage>
        <taxon>Bacteria</taxon>
        <taxon>Bacillati</taxon>
        <taxon>Actinomycetota</taxon>
        <taxon>Thermoleophilia</taxon>
        <taxon>Thermoleophilales</taxon>
        <taxon>Thermoleophilaceae</taxon>
        <taxon>Thermoleophilum</taxon>
    </lineage>
</organism>
<dbReference type="RefSeq" id="WP_093117793.1">
    <property type="nucleotide sequence ID" value="NZ_FNWJ01000002.1"/>
</dbReference>